<evidence type="ECO:0000256" key="2">
    <source>
        <dbReference type="ARBA" id="ARBA00023315"/>
    </source>
</evidence>
<dbReference type="GO" id="GO:0016747">
    <property type="term" value="F:acyltransferase activity, transferring groups other than amino-acyl groups"/>
    <property type="evidence" value="ECO:0007669"/>
    <property type="project" value="InterPro"/>
</dbReference>
<organism evidence="4 5">
    <name type="scientific">Photobacterium swingsii</name>
    <dbReference type="NCBI Taxonomy" id="680026"/>
    <lineage>
        <taxon>Bacteria</taxon>
        <taxon>Pseudomonadati</taxon>
        <taxon>Pseudomonadota</taxon>
        <taxon>Gammaproteobacteria</taxon>
        <taxon>Vibrionales</taxon>
        <taxon>Vibrionaceae</taxon>
        <taxon>Photobacterium</taxon>
    </lineage>
</organism>
<sequence length="151" mass="17645">MTRAASFAIRPAYDEDYEFLFDLKKRTEFEPIKHVFGWDETVQRRIHAEEWLEERPLIIASKGKAIGSYLVQNQGNKLYFCRFFILPSHQGLGIGSQILKMAIRQAQQQQLPLTLSYLQSNRVGALYQRMGFVQTGEDKEFVYMQYVNPSE</sequence>
<keyword evidence="2" id="KW-0012">Acyltransferase</keyword>
<dbReference type="InterPro" id="IPR016181">
    <property type="entry name" value="Acyl_CoA_acyltransferase"/>
</dbReference>
<evidence type="ECO:0000259" key="3">
    <source>
        <dbReference type="PROSITE" id="PS51186"/>
    </source>
</evidence>
<evidence type="ECO:0000256" key="1">
    <source>
        <dbReference type="ARBA" id="ARBA00022679"/>
    </source>
</evidence>
<evidence type="ECO:0000313" key="5">
    <source>
        <dbReference type="Proteomes" id="UP000240481"/>
    </source>
</evidence>
<reference evidence="4 5" key="1">
    <citation type="submission" date="2018-01" db="EMBL/GenBank/DDBJ databases">
        <title>Whole genome sequencing of Histamine producing bacteria.</title>
        <authorList>
            <person name="Butler K."/>
        </authorList>
    </citation>
    <scope>NUCLEOTIDE SEQUENCE [LARGE SCALE GENOMIC DNA]</scope>
    <source>
        <strain evidence="4 5">DSM 24669</strain>
    </source>
</reference>
<dbReference type="CDD" id="cd04301">
    <property type="entry name" value="NAT_SF"/>
    <property type="match status" value="1"/>
</dbReference>
<keyword evidence="5" id="KW-1185">Reference proteome</keyword>
<gene>
    <name evidence="4" type="ORF">C9I94_02550</name>
</gene>
<dbReference type="EMBL" id="PYLZ01000001">
    <property type="protein sequence ID" value="PSW26881.1"/>
    <property type="molecule type" value="Genomic_DNA"/>
</dbReference>
<dbReference type="Pfam" id="PF13673">
    <property type="entry name" value="Acetyltransf_10"/>
    <property type="match status" value="1"/>
</dbReference>
<dbReference type="RefSeq" id="WP_048897048.1">
    <property type="nucleotide sequence ID" value="NZ_AP024852.1"/>
</dbReference>
<proteinExistence type="predicted"/>
<dbReference type="PROSITE" id="PS51186">
    <property type="entry name" value="GNAT"/>
    <property type="match status" value="1"/>
</dbReference>
<dbReference type="Gene3D" id="3.40.630.30">
    <property type="match status" value="1"/>
</dbReference>
<dbReference type="PANTHER" id="PTHR43420">
    <property type="entry name" value="ACETYLTRANSFERASE"/>
    <property type="match status" value="1"/>
</dbReference>
<feature type="domain" description="N-acetyltransferase" evidence="3">
    <location>
        <begin position="7"/>
        <end position="149"/>
    </location>
</feature>
<comment type="caution">
    <text evidence="4">The sequence shown here is derived from an EMBL/GenBank/DDBJ whole genome shotgun (WGS) entry which is preliminary data.</text>
</comment>
<keyword evidence="1 4" id="KW-0808">Transferase</keyword>
<dbReference type="STRING" id="680026.AB733_00640"/>
<evidence type="ECO:0000313" key="4">
    <source>
        <dbReference type="EMBL" id="PSW26881.1"/>
    </source>
</evidence>
<protein>
    <submittedName>
        <fullName evidence="4">N-acetyltransferase</fullName>
    </submittedName>
</protein>
<dbReference type="AlphaFoldDB" id="A0A0J8VG48"/>
<dbReference type="InterPro" id="IPR050680">
    <property type="entry name" value="YpeA/RimI_acetyltransf"/>
</dbReference>
<dbReference type="Proteomes" id="UP000240481">
    <property type="component" value="Unassembled WGS sequence"/>
</dbReference>
<accession>A0A0J8VG48</accession>
<dbReference type="InterPro" id="IPR000182">
    <property type="entry name" value="GNAT_dom"/>
</dbReference>
<name>A0A0J8VG48_9GAMM</name>
<dbReference type="OrthoDB" id="5522469at2"/>
<dbReference type="SUPFAM" id="SSF55729">
    <property type="entry name" value="Acyl-CoA N-acyltransferases (Nat)"/>
    <property type="match status" value="1"/>
</dbReference>